<evidence type="ECO:0000256" key="3">
    <source>
        <dbReference type="ARBA" id="ARBA00022989"/>
    </source>
</evidence>
<feature type="transmembrane region" description="Helical" evidence="6">
    <location>
        <begin position="218"/>
        <end position="241"/>
    </location>
</feature>
<dbReference type="EMBL" id="JARKIB010000006">
    <property type="protein sequence ID" value="KAJ7778987.1"/>
    <property type="molecule type" value="Genomic_DNA"/>
</dbReference>
<feature type="transmembrane region" description="Helical" evidence="6">
    <location>
        <begin position="109"/>
        <end position="129"/>
    </location>
</feature>
<dbReference type="InterPro" id="IPR049326">
    <property type="entry name" value="Rhodopsin_dom_fungi"/>
</dbReference>
<accession>A0AAD7K803</accession>
<keyword evidence="4 6" id="KW-0472">Membrane</keyword>
<evidence type="ECO:0000256" key="1">
    <source>
        <dbReference type="ARBA" id="ARBA00004141"/>
    </source>
</evidence>
<dbReference type="PANTHER" id="PTHR33048:SF19">
    <property type="entry name" value="MEMBRANE PROTEIN PTH11-LIKE, PUTATIVE (AFU_ORTHOLOGUE AFUA_1G14080)-RELATED"/>
    <property type="match status" value="1"/>
</dbReference>
<gene>
    <name evidence="8" type="ORF">B0H16DRAFT_1711339</name>
</gene>
<dbReference type="Pfam" id="PF20684">
    <property type="entry name" value="Fung_rhodopsin"/>
    <property type="match status" value="1"/>
</dbReference>
<evidence type="ECO:0000313" key="8">
    <source>
        <dbReference type="EMBL" id="KAJ7778987.1"/>
    </source>
</evidence>
<evidence type="ECO:0000259" key="7">
    <source>
        <dbReference type="Pfam" id="PF20684"/>
    </source>
</evidence>
<feature type="transmembrane region" description="Helical" evidence="6">
    <location>
        <begin position="40"/>
        <end position="61"/>
    </location>
</feature>
<name>A0AAD7K803_9AGAR</name>
<evidence type="ECO:0000256" key="6">
    <source>
        <dbReference type="SAM" id="Phobius"/>
    </source>
</evidence>
<comment type="similarity">
    <text evidence="5">Belongs to the SAT4 family.</text>
</comment>
<proteinExistence type="inferred from homology"/>
<feature type="transmembrane region" description="Helical" evidence="6">
    <location>
        <begin position="73"/>
        <end position="97"/>
    </location>
</feature>
<dbReference type="GO" id="GO:0016020">
    <property type="term" value="C:membrane"/>
    <property type="evidence" value="ECO:0007669"/>
    <property type="project" value="UniProtKB-SubCell"/>
</dbReference>
<evidence type="ECO:0000256" key="2">
    <source>
        <dbReference type="ARBA" id="ARBA00022692"/>
    </source>
</evidence>
<feature type="transmembrane region" description="Helical" evidence="6">
    <location>
        <begin position="149"/>
        <end position="175"/>
    </location>
</feature>
<reference evidence="8" key="1">
    <citation type="submission" date="2023-03" db="EMBL/GenBank/DDBJ databases">
        <title>Massive genome expansion in bonnet fungi (Mycena s.s.) driven by repeated elements and novel gene families across ecological guilds.</title>
        <authorList>
            <consortium name="Lawrence Berkeley National Laboratory"/>
            <person name="Harder C.B."/>
            <person name="Miyauchi S."/>
            <person name="Viragh M."/>
            <person name="Kuo A."/>
            <person name="Thoen E."/>
            <person name="Andreopoulos B."/>
            <person name="Lu D."/>
            <person name="Skrede I."/>
            <person name="Drula E."/>
            <person name="Henrissat B."/>
            <person name="Morin E."/>
            <person name="Kohler A."/>
            <person name="Barry K."/>
            <person name="LaButti K."/>
            <person name="Morin E."/>
            <person name="Salamov A."/>
            <person name="Lipzen A."/>
            <person name="Mereny Z."/>
            <person name="Hegedus B."/>
            <person name="Baldrian P."/>
            <person name="Stursova M."/>
            <person name="Weitz H."/>
            <person name="Taylor A."/>
            <person name="Grigoriev I.V."/>
            <person name="Nagy L.G."/>
            <person name="Martin F."/>
            <person name="Kauserud H."/>
        </authorList>
    </citation>
    <scope>NUCLEOTIDE SEQUENCE</scope>
    <source>
        <strain evidence="8">CBHHK182m</strain>
    </source>
</reference>
<evidence type="ECO:0000313" key="9">
    <source>
        <dbReference type="Proteomes" id="UP001215598"/>
    </source>
</evidence>
<organism evidence="8 9">
    <name type="scientific">Mycena metata</name>
    <dbReference type="NCBI Taxonomy" id="1033252"/>
    <lineage>
        <taxon>Eukaryota</taxon>
        <taxon>Fungi</taxon>
        <taxon>Dikarya</taxon>
        <taxon>Basidiomycota</taxon>
        <taxon>Agaricomycotina</taxon>
        <taxon>Agaricomycetes</taxon>
        <taxon>Agaricomycetidae</taxon>
        <taxon>Agaricales</taxon>
        <taxon>Marasmiineae</taxon>
        <taxon>Mycenaceae</taxon>
        <taxon>Mycena</taxon>
    </lineage>
</organism>
<sequence length="338" mass="38306">MPATIPQLRIVLCVLLPFACLVTYFRLYDRYRRGKLWWDDFWAFMCTLCAIVFVTVTLLHIGNYGIPQNVQVIVFYGAGWFFYMVIWTARLSILYTIIRLSYGRMRRYLFFLSILFFITCCILCAQVLWTCQFEPGWKDLATPHCDLGLDVAIAQLLTDVLSDIILIIAPMHLVWRVQLQRGLKLRLRAVFAATSMSTAVSLYHAYCVLRFPGIPEFLAATIQLSVTLIVANLSVIVAVLFRLKADTETDNFEPLSVVTIGAVRGRAAKKFGLSTIGQTTTMGDTTRVNVDIVRTNERWNDSTTHHNLEDGIDKFGETTDGPDRVELKVISAPHGFAE</sequence>
<comment type="caution">
    <text evidence="8">The sequence shown here is derived from an EMBL/GenBank/DDBJ whole genome shotgun (WGS) entry which is preliminary data.</text>
</comment>
<keyword evidence="9" id="KW-1185">Reference proteome</keyword>
<keyword evidence="3 6" id="KW-1133">Transmembrane helix</keyword>
<dbReference type="InterPro" id="IPR052337">
    <property type="entry name" value="SAT4-like"/>
</dbReference>
<feature type="domain" description="Rhodopsin" evidence="7">
    <location>
        <begin position="26"/>
        <end position="240"/>
    </location>
</feature>
<dbReference type="PANTHER" id="PTHR33048">
    <property type="entry name" value="PTH11-LIKE INTEGRAL MEMBRANE PROTEIN (AFU_ORTHOLOGUE AFUA_5G11245)"/>
    <property type="match status" value="1"/>
</dbReference>
<evidence type="ECO:0000256" key="5">
    <source>
        <dbReference type="ARBA" id="ARBA00038359"/>
    </source>
</evidence>
<feature type="transmembrane region" description="Helical" evidence="6">
    <location>
        <begin position="187"/>
        <end position="206"/>
    </location>
</feature>
<feature type="transmembrane region" description="Helical" evidence="6">
    <location>
        <begin position="6"/>
        <end position="28"/>
    </location>
</feature>
<comment type="subcellular location">
    <subcellularLocation>
        <location evidence="1">Membrane</location>
        <topology evidence="1">Multi-pass membrane protein</topology>
    </subcellularLocation>
</comment>
<protein>
    <recommendedName>
        <fullName evidence="7">Rhodopsin domain-containing protein</fullName>
    </recommendedName>
</protein>
<keyword evidence="2 6" id="KW-0812">Transmembrane</keyword>
<evidence type="ECO:0000256" key="4">
    <source>
        <dbReference type="ARBA" id="ARBA00023136"/>
    </source>
</evidence>
<dbReference type="Proteomes" id="UP001215598">
    <property type="component" value="Unassembled WGS sequence"/>
</dbReference>
<dbReference type="AlphaFoldDB" id="A0AAD7K803"/>